<dbReference type="Gene3D" id="3.50.4.10">
    <property type="entry name" value="Hepatocyte Growth Factor"/>
    <property type="match status" value="1"/>
</dbReference>
<reference evidence="3" key="1">
    <citation type="submission" date="2024-02" db="UniProtKB">
        <authorList>
            <consortium name="WormBaseParasite"/>
        </authorList>
    </citation>
    <scope>IDENTIFICATION</scope>
</reference>
<dbReference type="SUPFAM" id="SSF57414">
    <property type="entry name" value="Hairpin loop containing domain-like"/>
    <property type="match status" value="1"/>
</dbReference>
<dbReference type="CDD" id="cd01099">
    <property type="entry name" value="PAN_AP_HGF"/>
    <property type="match status" value="1"/>
</dbReference>
<sequence>MIDSPIRLNTFYKNSKKSIPFSSVESFDSRSNAVAVSGDTIPSKVSPIRTNVNTHAHVFRRKQNELTRNVRGSVILIPAKGANPSPPTIAPAITTNTIKAIRPGPITRHYYKPNTPFTTPTPLLSTQVVIDSEQEIDAEPLVVLNGQKRPAIVSSGFRATIMTSTTSSITTRSISFPTTISRATPSGKELAIVSDAPCFLKYSHRALPNYEEKALNGVSLRDCLVTCLYTSDLYCASVNYDFSRKICIVNGGSSSQTKTALQTSKTIDYYENVCPPAQPRTPDQLIIPSFIISRCLTPIVNTILEDLDASLVTSAQTLEECQSECLRGRGRRGKVCGGMNWIRATNGCMIFPPQYDRQQLSFAKDVTFFMNSCTEESFDEAKKEKTKNDYYEDFAQ</sequence>
<evidence type="ECO:0000313" key="2">
    <source>
        <dbReference type="Proteomes" id="UP000887575"/>
    </source>
</evidence>
<dbReference type="PANTHER" id="PTHR47327">
    <property type="entry name" value="FI18240P1-RELATED"/>
    <property type="match status" value="1"/>
</dbReference>
<evidence type="ECO:0000313" key="3">
    <source>
        <dbReference type="WBParaSite" id="MBELARI_LOCUS1725"/>
    </source>
</evidence>
<dbReference type="PANTHER" id="PTHR47327:SF1">
    <property type="entry name" value="RE15579P"/>
    <property type="match status" value="1"/>
</dbReference>
<dbReference type="Pfam" id="PF00024">
    <property type="entry name" value="PAN_1"/>
    <property type="match status" value="2"/>
</dbReference>
<dbReference type="WBParaSite" id="MBELARI_LOCUS1725">
    <property type="protein sequence ID" value="MBELARI_LOCUS1725"/>
    <property type="gene ID" value="MBELARI_LOCUS1725"/>
</dbReference>
<organism evidence="2 3">
    <name type="scientific">Mesorhabditis belari</name>
    <dbReference type="NCBI Taxonomy" id="2138241"/>
    <lineage>
        <taxon>Eukaryota</taxon>
        <taxon>Metazoa</taxon>
        <taxon>Ecdysozoa</taxon>
        <taxon>Nematoda</taxon>
        <taxon>Chromadorea</taxon>
        <taxon>Rhabditida</taxon>
        <taxon>Rhabditina</taxon>
        <taxon>Rhabditomorpha</taxon>
        <taxon>Rhabditoidea</taxon>
        <taxon>Rhabditidae</taxon>
        <taxon>Mesorhabditinae</taxon>
        <taxon>Mesorhabditis</taxon>
    </lineage>
</organism>
<name>A0AAF3ESX6_9BILA</name>
<protein>
    <recommendedName>
        <fullName evidence="1">Apple domain-containing protein</fullName>
    </recommendedName>
</protein>
<feature type="domain" description="Apple" evidence="1">
    <location>
        <begin position="198"/>
        <end position="274"/>
    </location>
</feature>
<dbReference type="SMART" id="SM00473">
    <property type="entry name" value="PAN_AP"/>
    <property type="match status" value="2"/>
</dbReference>
<dbReference type="PROSITE" id="PS50948">
    <property type="entry name" value="PAN"/>
    <property type="match status" value="2"/>
</dbReference>
<accession>A0AAF3ESX6</accession>
<proteinExistence type="predicted"/>
<evidence type="ECO:0000259" key="1">
    <source>
        <dbReference type="PROSITE" id="PS50948"/>
    </source>
</evidence>
<dbReference type="InterPro" id="IPR003609">
    <property type="entry name" value="Pan_app"/>
</dbReference>
<feature type="domain" description="Apple" evidence="1">
    <location>
        <begin position="295"/>
        <end position="373"/>
    </location>
</feature>
<dbReference type="Proteomes" id="UP000887575">
    <property type="component" value="Unassembled WGS sequence"/>
</dbReference>
<keyword evidence="2" id="KW-1185">Reference proteome</keyword>
<dbReference type="AlphaFoldDB" id="A0AAF3ESX6"/>
<dbReference type="InterPro" id="IPR052774">
    <property type="entry name" value="Celegans_DevNeuronal_Protein"/>
</dbReference>
<dbReference type="GO" id="GO:0009653">
    <property type="term" value="P:anatomical structure morphogenesis"/>
    <property type="evidence" value="ECO:0007669"/>
    <property type="project" value="TreeGrafter"/>
</dbReference>